<dbReference type="Pfam" id="PF01476">
    <property type="entry name" value="LysM"/>
    <property type="match status" value="2"/>
</dbReference>
<keyword evidence="1" id="KW-0472">Membrane</keyword>
<dbReference type="InterPro" id="IPR018392">
    <property type="entry name" value="LysM"/>
</dbReference>
<dbReference type="CDD" id="cd00118">
    <property type="entry name" value="LysM"/>
    <property type="match status" value="2"/>
</dbReference>
<gene>
    <name evidence="3" type="ORF">A3F00_04150</name>
</gene>
<organism evidence="3 4">
    <name type="scientific">Candidatus Daviesbacteria bacterium RIFCSPHIGHO2_12_FULL_37_11</name>
    <dbReference type="NCBI Taxonomy" id="1797777"/>
    <lineage>
        <taxon>Bacteria</taxon>
        <taxon>Candidatus Daviesiibacteriota</taxon>
    </lineage>
</organism>
<dbReference type="EMBL" id="MFDE01000003">
    <property type="protein sequence ID" value="OGE39250.1"/>
    <property type="molecule type" value="Genomic_DNA"/>
</dbReference>
<feature type="transmembrane region" description="Helical" evidence="1">
    <location>
        <begin position="24"/>
        <end position="44"/>
    </location>
</feature>
<dbReference type="Gene3D" id="3.10.350.10">
    <property type="entry name" value="LysM domain"/>
    <property type="match status" value="2"/>
</dbReference>
<keyword evidence="1" id="KW-1133">Transmembrane helix</keyword>
<dbReference type="PANTHER" id="PTHR34700:SF4">
    <property type="entry name" value="PHAGE-LIKE ELEMENT PBSX PROTEIN XKDP"/>
    <property type="match status" value="1"/>
</dbReference>
<comment type="caution">
    <text evidence="3">The sequence shown here is derived from an EMBL/GenBank/DDBJ whole genome shotgun (WGS) entry which is preliminary data.</text>
</comment>
<reference evidence="3 4" key="1">
    <citation type="journal article" date="2016" name="Nat. Commun.">
        <title>Thousands of microbial genomes shed light on interconnected biogeochemical processes in an aquifer system.</title>
        <authorList>
            <person name="Anantharaman K."/>
            <person name="Brown C.T."/>
            <person name="Hug L.A."/>
            <person name="Sharon I."/>
            <person name="Castelle C.J."/>
            <person name="Probst A.J."/>
            <person name="Thomas B.C."/>
            <person name="Singh A."/>
            <person name="Wilkins M.J."/>
            <person name="Karaoz U."/>
            <person name="Brodie E.L."/>
            <person name="Williams K.H."/>
            <person name="Hubbard S.S."/>
            <person name="Banfield J.F."/>
        </authorList>
    </citation>
    <scope>NUCLEOTIDE SEQUENCE [LARGE SCALE GENOMIC DNA]</scope>
</reference>
<dbReference type="AlphaFoldDB" id="A0A1F5KEN0"/>
<name>A0A1F5KEN0_9BACT</name>
<protein>
    <recommendedName>
        <fullName evidence="2">LysM domain-containing protein</fullName>
    </recommendedName>
</protein>
<evidence type="ECO:0000313" key="4">
    <source>
        <dbReference type="Proteomes" id="UP000176527"/>
    </source>
</evidence>
<dbReference type="SUPFAM" id="SSF54106">
    <property type="entry name" value="LysM domain"/>
    <property type="match status" value="2"/>
</dbReference>
<keyword evidence="1" id="KW-0812">Transmembrane</keyword>
<dbReference type="InterPro" id="IPR036779">
    <property type="entry name" value="LysM_dom_sf"/>
</dbReference>
<dbReference type="Proteomes" id="UP000176527">
    <property type="component" value="Unassembled WGS sequence"/>
</dbReference>
<sequence>MAKTTKSSYFDNIESDIKTNQSTLSLVLGALIILVVGVLIFNYFNKNKDANLGPSQTTEGDVAPEALPGKYTVKEGDTLFLIAESYYKDGYKYSEIAKTNNLANADAIEVGQVLEIPKLESEVAQAEPTVVEPTEAQDVKIADTADTEATGGGNTTIWGPRIETNEYTVVEGDWLSTIAARAYGDIMAYSKIAEVNNIPDPNIIEPGMILKLPR</sequence>
<feature type="domain" description="LysM" evidence="2">
    <location>
        <begin position="165"/>
        <end position="212"/>
    </location>
</feature>
<dbReference type="InterPro" id="IPR052196">
    <property type="entry name" value="Bact_Kbp"/>
</dbReference>
<dbReference type="PANTHER" id="PTHR34700">
    <property type="entry name" value="POTASSIUM BINDING PROTEIN KBP"/>
    <property type="match status" value="1"/>
</dbReference>
<evidence type="ECO:0000256" key="1">
    <source>
        <dbReference type="SAM" id="Phobius"/>
    </source>
</evidence>
<dbReference type="PROSITE" id="PS51782">
    <property type="entry name" value="LYSM"/>
    <property type="match status" value="2"/>
</dbReference>
<evidence type="ECO:0000313" key="3">
    <source>
        <dbReference type="EMBL" id="OGE39250.1"/>
    </source>
</evidence>
<proteinExistence type="predicted"/>
<evidence type="ECO:0000259" key="2">
    <source>
        <dbReference type="PROSITE" id="PS51782"/>
    </source>
</evidence>
<accession>A0A1F5KEN0</accession>
<dbReference type="SMART" id="SM00257">
    <property type="entry name" value="LysM"/>
    <property type="match status" value="2"/>
</dbReference>
<feature type="domain" description="LysM" evidence="2">
    <location>
        <begin position="69"/>
        <end position="116"/>
    </location>
</feature>